<comment type="caution">
    <text evidence="3">The sequence shown here is derived from an EMBL/GenBank/DDBJ whole genome shotgun (WGS) entry which is preliminary data.</text>
</comment>
<evidence type="ECO:0000313" key="4">
    <source>
        <dbReference type="Proteomes" id="UP000232673"/>
    </source>
</evidence>
<dbReference type="GO" id="GO:0032259">
    <property type="term" value="P:methylation"/>
    <property type="evidence" value="ECO:0007669"/>
    <property type="project" value="UniProtKB-KW"/>
</dbReference>
<dbReference type="SUPFAM" id="SSF53335">
    <property type="entry name" value="S-adenosyl-L-methionine-dependent methyltransferases"/>
    <property type="match status" value="1"/>
</dbReference>
<accession>A0A2N0TN60</accession>
<gene>
    <name evidence="3" type="ORF">APR41_10305</name>
</gene>
<protein>
    <submittedName>
        <fullName evidence="3">Methyltransferase</fullName>
    </submittedName>
</protein>
<sequence>MKEFWNERYADADYVYGKAPNEYFKEKIDEMQPGKILLPAEGEGRNAVYAAVLEWEVSAFDISIKGKEKALKLAQTENVEIDYKVGGLPQLDYKEEQFDCIALIFAHFSEDKKDNYLKRFKQLLKGGGVIIFEAFSKEQIDIQKDNPKSGGPKNAEMLFSKEELQTCFSGYEFEEFEDLITELSEGKFHQGKAAVIRFVARKPLN</sequence>
<keyword evidence="3" id="KW-0489">Methyltransferase</keyword>
<dbReference type="Pfam" id="PF13649">
    <property type="entry name" value="Methyltransf_25"/>
    <property type="match status" value="1"/>
</dbReference>
<keyword evidence="4" id="KW-1185">Reference proteome</keyword>
<dbReference type="OrthoDB" id="9804312at2"/>
<dbReference type="InterPro" id="IPR041698">
    <property type="entry name" value="Methyltransf_25"/>
</dbReference>
<dbReference type="Proteomes" id="UP000232673">
    <property type="component" value="Unassembled WGS sequence"/>
</dbReference>
<dbReference type="AlphaFoldDB" id="A0A2N0TN60"/>
<evidence type="ECO:0000259" key="2">
    <source>
        <dbReference type="Pfam" id="PF13649"/>
    </source>
</evidence>
<feature type="domain" description="Methyltransferase" evidence="2">
    <location>
        <begin position="41"/>
        <end position="128"/>
    </location>
</feature>
<dbReference type="PANTHER" id="PTHR43861">
    <property type="entry name" value="TRANS-ACONITATE 2-METHYLTRANSFERASE-RELATED"/>
    <property type="match status" value="1"/>
</dbReference>
<dbReference type="InterPro" id="IPR029063">
    <property type="entry name" value="SAM-dependent_MTases_sf"/>
</dbReference>
<proteinExistence type="predicted"/>
<dbReference type="GO" id="GO:0008168">
    <property type="term" value="F:methyltransferase activity"/>
    <property type="evidence" value="ECO:0007669"/>
    <property type="project" value="UniProtKB-KW"/>
</dbReference>
<reference evidence="3 4" key="1">
    <citation type="submission" date="2015-10" db="EMBL/GenBank/DDBJ databases">
        <title>Draft genome sequence of Salegentibacter salinarum KCTC 12975.</title>
        <authorList>
            <person name="Lin W."/>
            <person name="Zheng Q."/>
        </authorList>
    </citation>
    <scope>NUCLEOTIDE SEQUENCE [LARGE SCALE GENOMIC DNA]</scope>
    <source>
        <strain evidence="3 4">KCTC 12975</strain>
    </source>
</reference>
<dbReference type="PANTHER" id="PTHR43861:SF3">
    <property type="entry name" value="PUTATIVE (AFU_ORTHOLOGUE AFUA_2G14390)-RELATED"/>
    <property type="match status" value="1"/>
</dbReference>
<organism evidence="3 4">
    <name type="scientific">Salegentibacter salinarum</name>
    <dbReference type="NCBI Taxonomy" id="447422"/>
    <lineage>
        <taxon>Bacteria</taxon>
        <taxon>Pseudomonadati</taxon>
        <taxon>Bacteroidota</taxon>
        <taxon>Flavobacteriia</taxon>
        <taxon>Flavobacteriales</taxon>
        <taxon>Flavobacteriaceae</taxon>
        <taxon>Salegentibacter</taxon>
    </lineage>
</organism>
<keyword evidence="1 3" id="KW-0808">Transferase</keyword>
<evidence type="ECO:0000313" key="3">
    <source>
        <dbReference type="EMBL" id="PKD16172.1"/>
    </source>
</evidence>
<name>A0A2N0TN60_9FLAO</name>
<dbReference type="STRING" id="447422.SAMN05660903_02044"/>
<dbReference type="CDD" id="cd02440">
    <property type="entry name" value="AdoMet_MTases"/>
    <property type="match status" value="1"/>
</dbReference>
<dbReference type="RefSeq" id="WP_079713107.1">
    <property type="nucleotide sequence ID" value="NZ_FUZC01000007.1"/>
</dbReference>
<dbReference type="EMBL" id="LKTS01000047">
    <property type="protein sequence ID" value="PKD16172.1"/>
    <property type="molecule type" value="Genomic_DNA"/>
</dbReference>
<dbReference type="Gene3D" id="3.40.50.150">
    <property type="entry name" value="Vaccinia Virus protein VP39"/>
    <property type="match status" value="1"/>
</dbReference>
<evidence type="ECO:0000256" key="1">
    <source>
        <dbReference type="ARBA" id="ARBA00022679"/>
    </source>
</evidence>